<comment type="caution">
    <text evidence="2">The sequence shown here is derived from an EMBL/GenBank/DDBJ whole genome shotgun (WGS) entry which is preliminary data.</text>
</comment>
<sequence>MSRTPVTGADVERAVALTAEALRLAPAEAWDAKAGPMDCSCWDALDHLNNGVFSYATRLVPPVPNVQMRPTIMWKRPGSPLPMATDREAGPEAAIEVLLMVGGLVAAVVDTRPATARAWHIWGTADPEGFAAMGVVETLAHAFDLTQGLGLGFEAPAELVAPALARLFPEAPADTDPWPTLLWATGRGELEGHAKRSPDWTWHSAPLDGDQGPSGT</sequence>
<protein>
    <recommendedName>
        <fullName evidence="4">Mycothiol-dependent maleylpyruvate isomerase metal-binding domain-containing protein</fullName>
    </recommendedName>
</protein>
<evidence type="ECO:0000256" key="1">
    <source>
        <dbReference type="SAM" id="MobiDB-lite"/>
    </source>
</evidence>
<name>A0ABT7YUV0_9ACTN</name>
<dbReference type="EMBL" id="JAUEMJ010000008">
    <property type="protein sequence ID" value="MDN3242408.1"/>
    <property type="molecule type" value="Genomic_DNA"/>
</dbReference>
<feature type="region of interest" description="Disordered" evidence="1">
    <location>
        <begin position="192"/>
        <end position="216"/>
    </location>
</feature>
<evidence type="ECO:0008006" key="4">
    <source>
        <dbReference type="Google" id="ProtNLM"/>
    </source>
</evidence>
<dbReference type="RefSeq" id="WP_289959064.1">
    <property type="nucleotide sequence ID" value="NZ_JAUEMJ010000008.1"/>
</dbReference>
<gene>
    <name evidence="2" type="ORF">QWI33_21995</name>
</gene>
<evidence type="ECO:0000313" key="2">
    <source>
        <dbReference type="EMBL" id="MDN3242408.1"/>
    </source>
</evidence>
<dbReference type="Proteomes" id="UP001171902">
    <property type="component" value="Unassembled WGS sequence"/>
</dbReference>
<reference evidence="2" key="1">
    <citation type="submission" date="2023-06" db="EMBL/GenBank/DDBJ databases">
        <title>Gycomyces niveus sp.nov., a novel actinomycete isolated from soil in Shouguang.</title>
        <authorList>
            <person name="Yang X."/>
            <person name="Zhao J."/>
        </authorList>
    </citation>
    <scope>NUCLEOTIDE SEQUENCE</scope>
    <source>
        <strain evidence="2">NEAU C2</strain>
    </source>
</reference>
<keyword evidence="3" id="KW-1185">Reference proteome</keyword>
<proteinExistence type="predicted"/>
<evidence type="ECO:0000313" key="3">
    <source>
        <dbReference type="Proteomes" id="UP001171902"/>
    </source>
</evidence>
<organism evidence="2 3">
    <name type="scientific">Glycomyces tritici</name>
    <dbReference type="NCBI Taxonomy" id="2665176"/>
    <lineage>
        <taxon>Bacteria</taxon>
        <taxon>Bacillati</taxon>
        <taxon>Actinomycetota</taxon>
        <taxon>Actinomycetes</taxon>
        <taxon>Glycomycetales</taxon>
        <taxon>Glycomycetaceae</taxon>
        <taxon>Glycomyces</taxon>
    </lineage>
</organism>
<accession>A0ABT7YUV0</accession>